<dbReference type="SUPFAM" id="SSF52540">
    <property type="entry name" value="P-loop containing nucleoside triphosphate hydrolases"/>
    <property type="match status" value="1"/>
</dbReference>
<gene>
    <name evidence="2" type="ORF">GYA93_08375</name>
</gene>
<keyword evidence="3" id="KW-1185">Reference proteome</keyword>
<name>A0A7K3LNG4_9ACTN</name>
<evidence type="ECO:0000313" key="2">
    <source>
        <dbReference type="EMBL" id="NDK89591.1"/>
    </source>
</evidence>
<comment type="caution">
    <text evidence="2">The sequence shown here is derived from an EMBL/GenBank/DDBJ whole genome shotgun (WGS) entry which is preliminary data.</text>
</comment>
<evidence type="ECO:0000259" key="1">
    <source>
        <dbReference type="Pfam" id="PF00005"/>
    </source>
</evidence>
<dbReference type="GO" id="GO:0005524">
    <property type="term" value="F:ATP binding"/>
    <property type="evidence" value="ECO:0007669"/>
    <property type="project" value="UniProtKB-KW"/>
</dbReference>
<protein>
    <submittedName>
        <fullName evidence="2">ATP-binding cassette domain-containing protein</fullName>
    </submittedName>
</protein>
<dbReference type="Proteomes" id="UP000466307">
    <property type="component" value="Unassembled WGS sequence"/>
</dbReference>
<evidence type="ECO:0000313" key="3">
    <source>
        <dbReference type="Proteomes" id="UP000466307"/>
    </source>
</evidence>
<dbReference type="AlphaFoldDB" id="A0A7K3LNG4"/>
<dbReference type="Pfam" id="PF00005">
    <property type="entry name" value="ABC_tran"/>
    <property type="match status" value="1"/>
</dbReference>
<reference evidence="2 3" key="1">
    <citation type="submission" date="2020-01" db="EMBL/GenBank/DDBJ databases">
        <title>Investigation of new actinobacteria for the biodesulphurisation of diesel fuel.</title>
        <authorList>
            <person name="Athi Narayanan S.M."/>
        </authorList>
    </citation>
    <scope>NUCLEOTIDE SEQUENCE [LARGE SCALE GENOMIC DNA]</scope>
    <source>
        <strain evidence="2 3">213E</strain>
    </source>
</reference>
<sequence length="240" mass="26372">MAPIAGGGDDTPLLVAENIEVNASWGHIYGPVSFSVRPGGVTVLVGSGGRGRTALLLTLAGRMKPSKGQLHSFGHTNNAQHLFKQAAIAYIDEVDEIEQTIRVRDVVTETIRWAAPWYKWVAPAKQDDLERICRPVFGPYSLPTLEAYVEELPELTAALFRIAVANVRKPPLLVVGGVDRLTRVDSAHKLMARLVDLGREQTIITADVNGGFPDLQLRDVITVDNLTDNEFVKLEQEERN</sequence>
<accession>A0A7K3LNG4</accession>
<dbReference type="InterPro" id="IPR003439">
    <property type="entry name" value="ABC_transporter-like_ATP-bd"/>
</dbReference>
<dbReference type="EMBL" id="JAADZU010000020">
    <property type="protein sequence ID" value="NDK89591.1"/>
    <property type="molecule type" value="Genomic_DNA"/>
</dbReference>
<keyword evidence="2" id="KW-0067">ATP-binding</keyword>
<dbReference type="Gene3D" id="3.40.50.300">
    <property type="entry name" value="P-loop containing nucleotide triphosphate hydrolases"/>
    <property type="match status" value="1"/>
</dbReference>
<keyword evidence="2" id="KW-0547">Nucleotide-binding</keyword>
<dbReference type="GO" id="GO:0016887">
    <property type="term" value="F:ATP hydrolysis activity"/>
    <property type="evidence" value="ECO:0007669"/>
    <property type="project" value="InterPro"/>
</dbReference>
<organism evidence="2 3">
    <name type="scientific">Gordonia desulfuricans</name>
    <dbReference type="NCBI Taxonomy" id="89051"/>
    <lineage>
        <taxon>Bacteria</taxon>
        <taxon>Bacillati</taxon>
        <taxon>Actinomycetota</taxon>
        <taxon>Actinomycetes</taxon>
        <taxon>Mycobacteriales</taxon>
        <taxon>Gordoniaceae</taxon>
        <taxon>Gordonia</taxon>
    </lineage>
</organism>
<dbReference type="InterPro" id="IPR027417">
    <property type="entry name" value="P-loop_NTPase"/>
</dbReference>
<proteinExistence type="predicted"/>
<feature type="domain" description="ABC transporter" evidence="1">
    <location>
        <begin position="31"/>
        <end position="129"/>
    </location>
</feature>